<dbReference type="KEGG" id="lak:106159276"/>
<dbReference type="AlphaFoldDB" id="A0A1S3HZF4"/>
<organism evidence="4 5">
    <name type="scientific">Lingula anatina</name>
    <name type="common">Brachiopod</name>
    <name type="synonym">Lingula unguis</name>
    <dbReference type="NCBI Taxonomy" id="7574"/>
    <lineage>
        <taxon>Eukaryota</taxon>
        <taxon>Metazoa</taxon>
        <taxon>Spiralia</taxon>
        <taxon>Lophotrochozoa</taxon>
        <taxon>Brachiopoda</taxon>
        <taxon>Linguliformea</taxon>
        <taxon>Lingulata</taxon>
        <taxon>Lingulida</taxon>
        <taxon>Linguloidea</taxon>
        <taxon>Lingulidae</taxon>
        <taxon>Lingula</taxon>
    </lineage>
</organism>
<dbReference type="InterPro" id="IPR000192">
    <property type="entry name" value="Aminotrans_V_dom"/>
</dbReference>
<feature type="region of interest" description="Disordered" evidence="1">
    <location>
        <begin position="862"/>
        <end position="896"/>
    </location>
</feature>
<dbReference type="Gene3D" id="3.40.50.620">
    <property type="entry name" value="HUPs"/>
    <property type="match status" value="1"/>
</dbReference>
<protein>
    <submittedName>
        <fullName evidence="5">Uncharacterized protein LOC106159276</fullName>
    </submittedName>
</protein>
<accession>A0A1S3HZF4</accession>
<dbReference type="InterPro" id="IPR015424">
    <property type="entry name" value="PyrdxlP-dep_Trfase"/>
</dbReference>
<dbReference type="Pfam" id="PF01171">
    <property type="entry name" value="ATP_bind_3"/>
    <property type="match status" value="1"/>
</dbReference>
<evidence type="ECO:0000313" key="5">
    <source>
        <dbReference type="RefSeq" id="XP_013390956.1"/>
    </source>
</evidence>
<dbReference type="RefSeq" id="XP_013390956.1">
    <property type="nucleotide sequence ID" value="XM_013535502.1"/>
</dbReference>
<dbReference type="Gene3D" id="3.90.1150.10">
    <property type="entry name" value="Aspartate Aminotransferase, domain 1"/>
    <property type="match status" value="1"/>
</dbReference>
<feature type="domain" description="tRNA(Ile)-lysidine/2-thiocytidine synthase N-terminal" evidence="3">
    <location>
        <begin position="923"/>
        <end position="1091"/>
    </location>
</feature>
<dbReference type="Gene3D" id="3.40.640.10">
    <property type="entry name" value="Type I PLP-dependent aspartate aminotransferase-like (Major domain)"/>
    <property type="match status" value="1"/>
</dbReference>
<dbReference type="OrthoDB" id="420046at2759"/>
<feature type="compositionally biased region" description="Polar residues" evidence="1">
    <location>
        <begin position="816"/>
        <end position="825"/>
    </location>
</feature>
<feature type="compositionally biased region" description="Basic and acidic residues" evidence="1">
    <location>
        <begin position="870"/>
        <end position="879"/>
    </location>
</feature>
<proteinExistence type="predicted"/>
<dbReference type="GeneID" id="106159276"/>
<feature type="compositionally biased region" description="Polar residues" evidence="1">
    <location>
        <begin position="797"/>
        <end position="808"/>
    </location>
</feature>
<evidence type="ECO:0000256" key="1">
    <source>
        <dbReference type="SAM" id="MobiDB-lite"/>
    </source>
</evidence>
<dbReference type="InterPro" id="IPR015421">
    <property type="entry name" value="PyrdxlP-dep_Trfase_major"/>
</dbReference>
<dbReference type="Pfam" id="PF00266">
    <property type="entry name" value="Aminotran_5"/>
    <property type="match status" value="1"/>
</dbReference>
<dbReference type="PANTHER" id="PTHR43686">
    <property type="entry name" value="SULFURTRANSFERASE-RELATED"/>
    <property type="match status" value="1"/>
</dbReference>
<evidence type="ECO:0000259" key="3">
    <source>
        <dbReference type="Pfam" id="PF01171"/>
    </source>
</evidence>
<dbReference type="CDD" id="cd24138">
    <property type="entry name" value="TtcA-like"/>
    <property type="match status" value="1"/>
</dbReference>
<dbReference type="Proteomes" id="UP000085678">
    <property type="component" value="Unplaced"/>
</dbReference>
<feature type="domain" description="Aminotransferase class V" evidence="2">
    <location>
        <begin position="75"/>
        <end position="438"/>
    </location>
</feature>
<name>A0A1S3HZF4_LINAN</name>
<dbReference type="InterPro" id="IPR011063">
    <property type="entry name" value="TilS/TtcA_N"/>
</dbReference>
<reference evidence="5" key="1">
    <citation type="submission" date="2025-08" db="UniProtKB">
        <authorList>
            <consortium name="RefSeq"/>
        </authorList>
    </citation>
    <scope>IDENTIFICATION</scope>
    <source>
        <tissue evidence="5">Gonads</tissue>
    </source>
</reference>
<gene>
    <name evidence="5" type="primary">LOC106159276</name>
</gene>
<keyword evidence="4" id="KW-1185">Reference proteome</keyword>
<evidence type="ECO:0000259" key="2">
    <source>
        <dbReference type="Pfam" id="PF00266"/>
    </source>
</evidence>
<sequence length="1165" mass="130278">MARQVGMSDDKGNSQNLPHADRKFYNIPIQQINNGQKKRGVRQNVDSAKLFRYIEGNVIGNDKIFSGPYGNRQVVYCDYTASGRSLGFIEDYIKEQVLPDYGNTHTTTTVTSLQSTLFRHEARDIIRNSVNASEHDAVIFAGSGCTAAVHKLMHALHLTEPPVVFVGPYEHHSNLLPWREKGAQVIRIPETDTGEVDLQNLEQELQSWQNSGRQLIGCFSAASNVTGIISDVDIISVILHRYGALVFWDYASAGPYMKIDMNPVITDDSQGLAYKDAVFISPHKFVGGVQTPGILVAKKKLFKNPVPSVCGGGSVFFVRREAHRYLQEAEMREEGGTPPIVESIRAGLVFQLKDAVTSEAIMQREHQLCRRAFEYWKDTPNLIILGSHTAPRLPIFSILIKHSGIGLFLHHNYVCAVLNDVFGIQTRGGCACAGPYAQDLLGISEDLATKIEDILVEDRRLDRVHLRRYREYSEREILRPGFSRINLPYFMNDECVEFVLDAVKMVAEHGWKLLPQYTFNPETGEWRHKQHQVFKDRKWLGYISYETGKMAYREPQFQSKGPLPSDLQDCLMQAENIFDNAGKVRINLADQTLMFDKQTSSIRWFVLPSEILIKSDTPISPPFVPKNYSEYVVNLINKQSDDSLLKILKTGSENGADGKLKKTENGFIAADVVECENFRVDACCEYENESKSSSENGSSFSEGMAVFLNTGFVESCPSGATADMDQKNSHKTSKQTTLNFEVCANDSSSFNKLSKNRTSSCLHESEEANKEVTGVMKSSTPHLSHAAPSVGGASVDGNDTSSWSTAQKSPPEGGSVTESSKMSQSNEDKNMDKADNTLLQLKELNGDGAIVAKETFVVSKEIQSTSVKSSGKDTKDDKSVNTGTQQRAAKSKGPCWHAPPKNIFKPTVEALEEHSMIQDGDRVLVCISGGKDSLSLLHTIRQYQFYARKKGISFEFSAMTVDPQTPSYDPSPLKGYLASLGVPYYYEEQCILDTAMNLPYECASICSFCSRMKRGRIYHCARREGYNVLALGQHLDDLAESFLMSIFHNGVLRTMKANYTVQEKDLRVIRPFVYVREKDLRDFAERQKLPVIPENCPACFEAPKERHRTKQLLAAQEILFPRLYNSIMSAIKPLMAIGRTGVNMKKILTQFSEMDTGDGEDEVEI</sequence>
<dbReference type="SUPFAM" id="SSF53383">
    <property type="entry name" value="PLP-dependent transferases"/>
    <property type="match status" value="1"/>
</dbReference>
<dbReference type="InterPro" id="IPR014729">
    <property type="entry name" value="Rossmann-like_a/b/a_fold"/>
</dbReference>
<evidence type="ECO:0000313" key="4">
    <source>
        <dbReference type="Proteomes" id="UP000085678"/>
    </source>
</evidence>
<dbReference type="PANTHER" id="PTHR43686:SF1">
    <property type="entry name" value="AMINOTRAN_5 DOMAIN-CONTAINING PROTEIN"/>
    <property type="match status" value="1"/>
</dbReference>
<dbReference type="SUPFAM" id="SSF52402">
    <property type="entry name" value="Adenine nucleotide alpha hydrolases-like"/>
    <property type="match status" value="1"/>
</dbReference>
<dbReference type="STRING" id="7574.A0A1S3HZF4"/>
<feature type="region of interest" description="Disordered" evidence="1">
    <location>
        <begin position="772"/>
        <end position="830"/>
    </location>
</feature>
<dbReference type="InParanoid" id="A0A1S3HZF4"/>
<dbReference type="InterPro" id="IPR015422">
    <property type="entry name" value="PyrdxlP-dep_Trfase_small"/>
</dbReference>